<dbReference type="InterPro" id="IPR055550">
    <property type="entry name" value="DUF7126"/>
</dbReference>
<gene>
    <name evidence="1" type="ORF">DP106_02020</name>
</gene>
<comment type="caution">
    <text evidence="1">The sequence shown here is derived from an EMBL/GenBank/DDBJ whole genome shotgun (WGS) entry which is preliminary data.</text>
</comment>
<keyword evidence="2" id="KW-1185">Reference proteome</keyword>
<proteinExistence type="predicted"/>
<accession>A0A3A6QE99</accession>
<protein>
    <submittedName>
        <fullName evidence="1">CTP synthetase</fullName>
    </submittedName>
</protein>
<name>A0A3A6QE99_9EURY</name>
<sequence>MSETAIVAGPDPDGLGDALADEGFSITRIDGVVSSSTLDAAGIDDAAMVVLTDVGEASGIPVAKELNPEVRVVVYSEQSLPEVATRQTDLAVDPALLDVSVVAEELAAESS</sequence>
<dbReference type="RefSeq" id="WP_120083010.1">
    <property type="nucleotide sequence ID" value="NZ_QMDW01000002.1"/>
</dbReference>
<evidence type="ECO:0000313" key="1">
    <source>
        <dbReference type="EMBL" id="RJX51493.1"/>
    </source>
</evidence>
<dbReference type="Proteomes" id="UP000281564">
    <property type="component" value="Unassembled WGS sequence"/>
</dbReference>
<dbReference type="OrthoDB" id="302988at2157"/>
<dbReference type="AlphaFoldDB" id="A0A3A6QE99"/>
<evidence type="ECO:0000313" key="2">
    <source>
        <dbReference type="Proteomes" id="UP000281564"/>
    </source>
</evidence>
<dbReference type="Pfam" id="PF23443">
    <property type="entry name" value="DUF7126"/>
    <property type="match status" value="1"/>
</dbReference>
<organism evidence="1 2">
    <name type="scientific">Halonotius pteroides</name>
    <dbReference type="NCBI Taxonomy" id="268735"/>
    <lineage>
        <taxon>Archaea</taxon>
        <taxon>Methanobacteriati</taxon>
        <taxon>Methanobacteriota</taxon>
        <taxon>Stenosarchaea group</taxon>
        <taxon>Halobacteria</taxon>
        <taxon>Halobacteriales</taxon>
        <taxon>Haloferacaceae</taxon>
        <taxon>Halonotius</taxon>
    </lineage>
</organism>
<reference evidence="1 2" key="1">
    <citation type="submission" date="2018-06" db="EMBL/GenBank/DDBJ databases">
        <title>Halonotius sp. F13-13 a new haloarchaeeon isolated from a solar saltern from Isla Cristina, Huelva, Spain.</title>
        <authorList>
            <person name="Duran-Viseras A."/>
            <person name="Sanchez-Porro C."/>
            <person name="Ventosa A."/>
        </authorList>
    </citation>
    <scope>NUCLEOTIDE SEQUENCE [LARGE SCALE GENOMIC DNA]</scope>
    <source>
        <strain evidence="1 2">CECT 7525</strain>
    </source>
</reference>
<dbReference type="EMBL" id="QMDW01000002">
    <property type="protein sequence ID" value="RJX51493.1"/>
    <property type="molecule type" value="Genomic_DNA"/>
</dbReference>